<comment type="caution">
    <text evidence="10">The sequence shown here is derived from an EMBL/GenBank/DDBJ whole genome shotgun (WGS) entry which is preliminary data.</text>
</comment>
<organism evidence="10">
    <name type="scientific">marine sediment metagenome</name>
    <dbReference type="NCBI Taxonomy" id="412755"/>
    <lineage>
        <taxon>unclassified sequences</taxon>
        <taxon>metagenomes</taxon>
        <taxon>ecological metagenomes</taxon>
    </lineage>
</organism>
<evidence type="ECO:0000256" key="2">
    <source>
        <dbReference type="ARBA" id="ARBA00022603"/>
    </source>
</evidence>
<dbReference type="Pfam" id="PF04055">
    <property type="entry name" value="Radical_SAM"/>
    <property type="match status" value="1"/>
</dbReference>
<keyword evidence="2" id="KW-0489">Methyltransferase</keyword>
<keyword evidence="7" id="KW-0411">Iron-sulfur</keyword>
<dbReference type="SFLD" id="SFLDG01123">
    <property type="entry name" value="methyltransferase_(Class_B)"/>
    <property type="match status" value="1"/>
</dbReference>
<keyword evidence="3" id="KW-0808">Transferase</keyword>
<evidence type="ECO:0000256" key="3">
    <source>
        <dbReference type="ARBA" id="ARBA00022679"/>
    </source>
</evidence>
<dbReference type="Gene3D" id="3.80.30.20">
    <property type="entry name" value="tm_1862 like domain"/>
    <property type="match status" value="1"/>
</dbReference>
<dbReference type="SFLD" id="SFLDS00029">
    <property type="entry name" value="Radical_SAM"/>
    <property type="match status" value="1"/>
</dbReference>
<dbReference type="InterPro" id="IPR036724">
    <property type="entry name" value="Cobalamin-bd_sf"/>
</dbReference>
<evidence type="ECO:0000313" key="10">
    <source>
        <dbReference type="EMBL" id="KKL67512.1"/>
    </source>
</evidence>
<dbReference type="GO" id="GO:0031419">
    <property type="term" value="F:cobalamin binding"/>
    <property type="evidence" value="ECO:0007669"/>
    <property type="project" value="InterPro"/>
</dbReference>
<dbReference type="AlphaFoldDB" id="A0A0F9GWL0"/>
<dbReference type="Pfam" id="PF02310">
    <property type="entry name" value="B12-binding"/>
    <property type="match status" value="1"/>
</dbReference>
<dbReference type="InterPro" id="IPR058240">
    <property type="entry name" value="rSAM_sf"/>
</dbReference>
<sequence length="356" mass="40114">MQVKGVDIMKILLIQPSQKKVYGVVVEPSYPPLGLLYIGACLEKAGHLLDFIDIDIDSFNEGKLITYINEMKPGLIGFGSTTVTINEVLKLSSLIKNTTDIPIIVGGIHATVAGKELIKDRNIDFVIKGEGEETIVELVKVLENGHRFSEVKGIYYKNKGKVVFTGDRALIENLDNITFPARHLLKHPFDYIPPDALRIPVATIMTSRGCPAGCTYCCTKLIFARKMRFRSMRNVVDEIEDAIENYGFKEIHIMDDCFTVSKKRVFQFRDEIKKRGIETTFLFPNGVRADQVDEDILKVLKDLGLLSLGFGIESGNQRILDNIKKGIKLDRIREAFRLSKKYGFETWGFFMIGLPG</sequence>
<dbReference type="PANTHER" id="PTHR43409">
    <property type="entry name" value="ANAEROBIC MAGNESIUM-PROTOPORPHYRIN IX MONOMETHYL ESTER CYCLASE-RELATED"/>
    <property type="match status" value="1"/>
</dbReference>
<keyword evidence="5" id="KW-0479">Metal-binding</keyword>
<comment type="cofactor">
    <cofactor evidence="1">
        <name>[4Fe-4S] cluster</name>
        <dbReference type="ChEBI" id="CHEBI:49883"/>
    </cofactor>
</comment>
<keyword evidence="4" id="KW-0949">S-adenosyl-L-methionine</keyword>
<dbReference type="SFLD" id="SFLDG01082">
    <property type="entry name" value="B12-binding_domain_containing"/>
    <property type="match status" value="1"/>
</dbReference>
<evidence type="ECO:0000256" key="4">
    <source>
        <dbReference type="ARBA" id="ARBA00022691"/>
    </source>
</evidence>
<reference evidence="10" key="1">
    <citation type="journal article" date="2015" name="Nature">
        <title>Complex archaea that bridge the gap between prokaryotes and eukaryotes.</title>
        <authorList>
            <person name="Spang A."/>
            <person name="Saw J.H."/>
            <person name="Jorgensen S.L."/>
            <person name="Zaremba-Niedzwiedzka K."/>
            <person name="Martijn J."/>
            <person name="Lind A.E."/>
            <person name="van Eijk R."/>
            <person name="Schleper C."/>
            <person name="Guy L."/>
            <person name="Ettema T.J."/>
        </authorList>
    </citation>
    <scope>NUCLEOTIDE SEQUENCE</scope>
</reference>
<evidence type="ECO:0000259" key="9">
    <source>
        <dbReference type="PROSITE" id="PS51918"/>
    </source>
</evidence>
<evidence type="ECO:0000256" key="1">
    <source>
        <dbReference type="ARBA" id="ARBA00001966"/>
    </source>
</evidence>
<dbReference type="InterPro" id="IPR051198">
    <property type="entry name" value="BchE-like"/>
</dbReference>
<dbReference type="PROSITE" id="PS51332">
    <property type="entry name" value="B12_BINDING"/>
    <property type="match status" value="1"/>
</dbReference>
<feature type="domain" description="B12-binding" evidence="8">
    <location>
        <begin position="18"/>
        <end position="149"/>
    </location>
</feature>
<keyword evidence="6" id="KW-0408">Iron</keyword>
<dbReference type="InterPro" id="IPR023404">
    <property type="entry name" value="rSAM_horseshoe"/>
</dbReference>
<proteinExistence type="predicted"/>
<evidence type="ECO:0000256" key="5">
    <source>
        <dbReference type="ARBA" id="ARBA00022723"/>
    </source>
</evidence>
<dbReference type="GO" id="GO:0051539">
    <property type="term" value="F:4 iron, 4 sulfur cluster binding"/>
    <property type="evidence" value="ECO:0007669"/>
    <property type="project" value="UniProtKB-KW"/>
</dbReference>
<dbReference type="SMART" id="SM00729">
    <property type="entry name" value="Elp3"/>
    <property type="match status" value="1"/>
</dbReference>
<dbReference type="PANTHER" id="PTHR43409:SF7">
    <property type="entry name" value="BLL1977 PROTEIN"/>
    <property type="match status" value="1"/>
</dbReference>
<evidence type="ECO:0000256" key="7">
    <source>
        <dbReference type="ARBA" id="ARBA00023014"/>
    </source>
</evidence>
<feature type="non-terminal residue" evidence="10">
    <location>
        <position position="356"/>
    </location>
</feature>
<dbReference type="GO" id="GO:0003824">
    <property type="term" value="F:catalytic activity"/>
    <property type="evidence" value="ECO:0007669"/>
    <property type="project" value="InterPro"/>
</dbReference>
<dbReference type="GO" id="GO:0046872">
    <property type="term" value="F:metal ion binding"/>
    <property type="evidence" value="ECO:0007669"/>
    <property type="project" value="UniProtKB-KW"/>
</dbReference>
<dbReference type="EMBL" id="LAZR01026833">
    <property type="protein sequence ID" value="KKL67512.1"/>
    <property type="molecule type" value="Genomic_DNA"/>
</dbReference>
<dbReference type="SUPFAM" id="SSF102114">
    <property type="entry name" value="Radical SAM enzymes"/>
    <property type="match status" value="1"/>
</dbReference>
<dbReference type="InterPro" id="IPR007197">
    <property type="entry name" value="rSAM"/>
</dbReference>
<dbReference type="Gene3D" id="3.40.50.280">
    <property type="entry name" value="Cobalamin-binding domain"/>
    <property type="match status" value="1"/>
</dbReference>
<evidence type="ECO:0000259" key="8">
    <source>
        <dbReference type="PROSITE" id="PS51332"/>
    </source>
</evidence>
<feature type="domain" description="Radical SAM core" evidence="9">
    <location>
        <begin position="196"/>
        <end position="356"/>
    </location>
</feature>
<dbReference type="PROSITE" id="PS51918">
    <property type="entry name" value="RADICAL_SAM"/>
    <property type="match status" value="1"/>
</dbReference>
<dbReference type="InterPro" id="IPR006638">
    <property type="entry name" value="Elp3/MiaA/NifB-like_rSAM"/>
</dbReference>
<accession>A0A0F9GWL0</accession>
<dbReference type="CDD" id="cd02068">
    <property type="entry name" value="radical_SAM_B12_BD"/>
    <property type="match status" value="1"/>
</dbReference>
<evidence type="ECO:0000256" key="6">
    <source>
        <dbReference type="ARBA" id="ARBA00023004"/>
    </source>
</evidence>
<gene>
    <name evidence="10" type="ORF">LCGC14_2134230</name>
</gene>
<dbReference type="SUPFAM" id="SSF52242">
    <property type="entry name" value="Cobalamin (vitamin B12)-binding domain"/>
    <property type="match status" value="1"/>
</dbReference>
<dbReference type="CDD" id="cd01335">
    <property type="entry name" value="Radical_SAM"/>
    <property type="match status" value="1"/>
</dbReference>
<dbReference type="InterPro" id="IPR006158">
    <property type="entry name" value="Cobalamin-bd"/>
</dbReference>
<name>A0A0F9GWL0_9ZZZZ</name>
<protein>
    <submittedName>
        <fullName evidence="10">Uncharacterized protein</fullName>
    </submittedName>
</protein>
<dbReference type="InterPro" id="IPR034466">
    <property type="entry name" value="Methyltransferase_Class_B"/>
</dbReference>